<dbReference type="GO" id="GO:0016887">
    <property type="term" value="F:ATP hydrolysis activity"/>
    <property type="evidence" value="ECO:0007669"/>
    <property type="project" value="InterPro"/>
</dbReference>
<dbReference type="Pfam" id="PF00005">
    <property type="entry name" value="ABC_tran"/>
    <property type="match status" value="1"/>
</dbReference>
<evidence type="ECO:0000313" key="7">
    <source>
        <dbReference type="Proteomes" id="UP000237846"/>
    </source>
</evidence>
<dbReference type="PROSITE" id="PS50893">
    <property type="entry name" value="ABC_TRANSPORTER_2"/>
    <property type="match status" value="1"/>
</dbReference>
<dbReference type="Gene3D" id="3.40.50.300">
    <property type="entry name" value="P-loop containing nucleotide triphosphate hydrolases"/>
    <property type="match status" value="1"/>
</dbReference>
<organism evidence="6 7">
    <name type="scientific">Allonocardiopsis opalescens</name>
    <dbReference type="NCBI Taxonomy" id="1144618"/>
    <lineage>
        <taxon>Bacteria</taxon>
        <taxon>Bacillati</taxon>
        <taxon>Actinomycetota</taxon>
        <taxon>Actinomycetes</taxon>
        <taxon>Streptosporangiales</taxon>
        <taxon>Allonocardiopsis</taxon>
    </lineage>
</organism>
<protein>
    <submittedName>
        <fullName evidence="6">ABC-2 type transport system ATP-binding protein</fullName>
    </submittedName>
</protein>
<reference evidence="6 7" key="1">
    <citation type="submission" date="2018-03" db="EMBL/GenBank/DDBJ databases">
        <title>Genomic Encyclopedia of Archaeal and Bacterial Type Strains, Phase II (KMG-II): from individual species to whole genera.</title>
        <authorList>
            <person name="Goeker M."/>
        </authorList>
    </citation>
    <scope>NUCLEOTIDE SEQUENCE [LARGE SCALE GENOMIC DNA]</scope>
    <source>
        <strain evidence="6 7">DSM 45601</strain>
    </source>
</reference>
<dbReference type="GO" id="GO:0005524">
    <property type="term" value="F:ATP binding"/>
    <property type="evidence" value="ECO:0007669"/>
    <property type="project" value="UniProtKB-KW"/>
</dbReference>
<keyword evidence="3" id="KW-0547">Nucleotide-binding</keyword>
<dbReference type="SMART" id="SM00382">
    <property type="entry name" value="AAA"/>
    <property type="match status" value="1"/>
</dbReference>
<name>A0A2T0Q1P7_9ACTN</name>
<dbReference type="Proteomes" id="UP000237846">
    <property type="component" value="Unassembled WGS sequence"/>
</dbReference>
<dbReference type="SUPFAM" id="SSF52540">
    <property type="entry name" value="P-loop containing nucleoside triphosphate hydrolases"/>
    <property type="match status" value="1"/>
</dbReference>
<keyword evidence="4 6" id="KW-0067">ATP-binding</keyword>
<dbReference type="InterPro" id="IPR017871">
    <property type="entry name" value="ABC_transporter-like_CS"/>
</dbReference>
<evidence type="ECO:0000256" key="4">
    <source>
        <dbReference type="ARBA" id="ARBA00022840"/>
    </source>
</evidence>
<dbReference type="AlphaFoldDB" id="A0A2T0Q1P7"/>
<keyword evidence="7" id="KW-1185">Reference proteome</keyword>
<dbReference type="PANTHER" id="PTHR43335">
    <property type="entry name" value="ABC TRANSPORTER, ATP-BINDING PROTEIN"/>
    <property type="match status" value="1"/>
</dbReference>
<evidence type="ECO:0000259" key="5">
    <source>
        <dbReference type="PROSITE" id="PS50893"/>
    </source>
</evidence>
<comment type="caution">
    <text evidence="6">The sequence shown here is derived from an EMBL/GenBank/DDBJ whole genome shotgun (WGS) entry which is preliminary data.</text>
</comment>
<accession>A0A2T0Q1P7</accession>
<evidence type="ECO:0000313" key="6">
    <source>
        <dbReference type="EMBL" id="PRX97726.1"/>
    </source>
</evidence>
<dbReference type="InterPro" id="IPR003593">
    <property type="entry name" value="AAA+_ATPase"/>
</dbReference>
<evidence type="ECO:0000256" key="3">
    <source>
        <dbReference type="ARBA" id="ARBA00022741"/>
    </source>
</evidence>
<comment type="similarity">
    <text evidence="1">Belongs to the ABC transporter superfamily.</text>
</comment>
<dbReference type="EMBL" id="PVZC01000005">
    <property type="protein sequence ID" value="PRX97726.1"/>
    <property type="molecule type" value="Genomic_DNA"/>
</dbReference>
<dbReference type="InterPro" id="IPR003439">
    <property type="entry name" value="ABC_transporter-like_ATP-bd"/>
</dbReference>
<dbReference type="PANTHER" id="PTHR43335:SF4">
    <property type="entry name" value="ABC TRANSPORTER, ATP-BINDING PROTEIN"/>
    <property type="match status" value="1"/>
</dbReference>
<dbReference type="InterPro" id="IPR027417">
    <property type="entry name" value="P-loop_NTPase"/>
</dbReference>
<dbReference type="PROSITE" id="PS00211">
    <property type="entry name" value="ABC_TRANSPORTER_1"/>
    <property type="match status" value="1"/>
</dbReference>
<gene>
    <name evidence="6" type="ORF">CLV72_10576</name>
</gene>
<keyword evidence="2" id="KW-0813">Transport</keyword>
<proteinExistence type="inferred from homology"/>
<evidence type="ECO:0000256" key="2">
    <source>
        <dbReference type="ARBA" id="ARBA00022448"/>
    </source>
</evidence>
<sequence>MESTISVEGLGKRYGATVAVRDLSFTVEPGKVTGFLGPNGAGKSTTMRVILGLDRPTTGRALIAGVPYASIPAPTRVVGSLLDAGAVHPGRTARAHLGWIARASGVDLRRVGAALDRVGIAHAADRPAAALSLGMRQRLGLAAALLGDPSVLILDEPLNGLDPQGIVWLRGLLKEFADAGGTVLVSSHLMNEMQATADHVIVIARGELLASVGVAELAARTAGSVRVDGPGARALVPELRQRGARVEHAPATPDAFDVTGLDPLEIGRLALGAGVALRELAPRRTGLEAAFMDLTTSERTSG</sequence>
<feature type="domain" description="ABC transporter" evidence="5">
    <location>
        <begin position="5"/>
        <end position="230"/>
    </location>
</feature>
<evidence type="ECO:0000256" key="1">
    <source>
        <dbReference type="ARBA" id="ARBA00005417"/>
    </source>
</evidence>